<comment type="caution">
    <text evidence="2">The sequence shown here is derived from an EMBL/GenBank/DDBJ whole genome shotgun (WGS) entry which is preliminary data.</text>
</comment>
<proteinExistence type="predicted"/>
<evidence type="ECO:0000256" key="1">
    <source>
        <dbReference type="SAM" id="MobiDB-lite"/>
    </source>
</evidence>
<dbReference type="Proteomes" id="UP001157440">
    <property type="component" value="Unassembled WGS sequence"/>
</dbReference>
<organism evidence="2 3">
    <name type="scientific">Methylobacterium tardum</name>
    <dbReference type="NCBI Taxonomy" id="374432"/>
    <lineage>
        <taxon>Bacteria</taxon>
        <taxon>Pseudomonadati</taxon>
        <taxon>Pseudomonadota</taxon>
        <taxon>Alphaproteobacteria</taxon>
        <taxon>Hyphomicrobiales</taxon>
        <taxon>Methylobacteriaceae</taxon>
        <taxon>Methylobacterium</taxon>
    </lineage>
</organism>
<feature type="region of interest" description="Disordered" evidence="1">
    <location>
        <begin position="1"/>
        <end position="84"/>
    </location>
</feature>
<evidence type="ECO:0000313" key="3">
    <source>
        <dbReference type="Proteomes" id="UP001157440"/>
    </source>
</evidence>
<feature type="compositionally biased region" description="Polar residues" evidence="1">
    <location>
        <begin position="20"/>
        <end position="31"/>
    </location>
</feature>
<feature type="compositionally biased region" description="Gly residues" evidence="1">
    <location>
        <begin position="51"/>
        <end position="70"/>
    </location>
</feature>
<reference evidence="3" key="1">
    <citation type="journal article" date="2019" name="Int. J. Syst. Evol. Microbiol.">
        <title>The Global Catalogue of Microorganisms (GCM) 10K type strain sequencing project: providing services to taxonomists for standard genome sequencing and annotation.</title>
        <authorList>
            <consortium name="The Broad Institute Genomics Platform"/>
            <consortium name="The Broad Institute Genome Sequencing Center for Infectious Disease"/>
            <person name="Wu L."/>
            <person name="Ma J."/>
        </authorList>
    </citation>
    <scope>NUCLEOTIDE SEQUENCE [LARGE SCALE GENOMIC DNA]</scope>
    <source>
        <strain evidence="3">NBRC 103632</strain>
    </source>
</reference>
<gene>
    <name evidence="2" type="ORF">GCM10007890_10020</name>
</gene>
<dbReference type="RefSeq" id="WP_238199093.1">
    <property type="nucleotide sequence ID" value="NZ_BPQZ01000031.1"/>
</dbReference>
<accession>A0AA37T8R3</accession>
<protein>
    <submittedName>
        <fullName evidence="2">Uncharacterized protein</fullName>
    </submittedName>
</protein>
<name>A0AA37T8R3_9HYPH</name>
<dbReference type="AlphaFoldDB" id="A0AA37T8R3"/>
<evidence type="ECO:0000313" key="2">
    <source>
        <dbReference type="EMBL" id="GLS68990.1"/>
    </source>
</evidence>
<dbReference type="EMBL" id="BSPL01000009">
    <property type="protein sequence ID" value="GLS68990.1"/>
    <property type="molecule type" value="Genomic_DNA"/>
</dbReference>
<keyword evidence="3" id="KW-1185">Reference proteome</keyword>
<sequence length="84" mass="8165">MPVSINDAQRKDAAERVAANQGQPSANQGFSSAEPPQAPKGLSTPLHPGGTRPGGGPAAGAGSMGTGGGQDADEPTGSLKSAER</sequence>